<dbReference type="Proteomes" id="UP000568751">
    <property type="component" value="Unassembled WGS sequence"/>
</dbReference>
<organism evidence="1 2">
    <name type="scientific">Candidatus Thiodubiliella endoseptemdiera</name>
    <dbReference type="NCBI Taxonomy" id="2738886"/>
    <lineage>
        <taxon>Bacteria</taxon>
        <taxon>Pseudomonadati</taxon>
        <taxon>Pseudomonadota</taxon>
        <taxon>Gammaproteobacteria</taxon>
        <taxon>Candidatus Pseudothioglobaceae</taxon>
        <taxon>Candidatus Thiodubiliella</taxon>
    </lineage>
</organism>
<accession>A0A853F3I7</accession>
<proteinExistence type="predicted"/>
<reference evidence="1 2" key="1">
    <citation type="submission" date="2020-05" db="EMBL/GenBank/DDBJ databases">
        <title>Horizontal transmission and recombination maintain forever young bacterial symbiont genomes.</title>
        <authorList>
            <person name="Russell S.L."/>
            <person name="Pepper-Tunick E."/>
            <person name="Svedberg J."/>
            <person name="Byrne A."/>
            <person name="Ruelas Castillo J."/>
            <person name="Vollmers C."/>
            <person name="Beinart R.A."/>
            <person name="Corbett-Detig R."/>
        </authorList>
    </citation>
    <scope>NUCLEOTIDE SEQUENCE [LARGE SCALE GENOMIC DNA]</scope>
    <source>
        <strain evidence="1">455</strain>
    </source>
</reference>
<protein>
    <submittedName>
        <fullName evidence="1">Uncharacterized protein</fullName>
    </submittedName>
</protein>
<dbReference type="AlphaFoldDB" id="A0A853F3I7"/>
<comment type="caution">
    <text evidence="1">The sequence shown here is derived from an EMBL/GenBank/DDBJ whole genome shotgun (WGS) entry which is preliminary data.</text>
</comment>
<sequence>MVTTGVNANKAYTLIVVPNTDTEGNLEVSVAADKFVDIAGNRNTVAASDTQVIDTLAPNALTATATLISNTDSDITVTSTDSSVGYLVHNSLSGDAINTVAKLEALVAGNKVNKVTD</sequence>
<dbReference type="EMBL" id="JACCHT010000001">
    <property type="protein sequence ID" value="NYT26820.1"/>
    <property type="molecule type" value="Genomic_DNA"/>
</dbReference>
<gene>
    <name evidence="1" type="ORF">H0A76_02195</name>
</gene>
<name>A0A853F3I7_9GAMM</name>
<evidence type="ECO:0000313" key="2">
    <source>
        <dbReference type="Proteomes" id="UP000568751"/>
    </source>
</evidence>
<evidence type="ECO:0000313" key="1">
    <source>
        <dbReference type="EMBL" id="NYT26820.1"/>
    </source>
</evidence>